<dbReference type="PROSITE" id="PS01162">
    <property type="entry name" value="QOR_ZETA_CRYSTAL"/>
    <property type="match status" value="1"/>
</dbReference>
<dbReference type="AlphaFoldDB" id="A0A919W6C4"/>
<dbReference type="GO" id="GO:0005829">
    <property type="term" value="C:cytosol"/>
    <property type="evidence" value="ECO:0007669"/>
    <property type="project" value="TreeGrafter"/>
</dbReference>
<dbReference type="Pfam" id="PF08240">
    <property type="entry name" value="ADH_N"/>
    <property type="match status" value="1"/>
</dbReference>
<name>A0A919W6C4_9ACTN</name>
<dbReference type="PANTHER" id="PTHR48106:SF13">
    <property type="entry name" value="QUINONE OXIDOREDUCTASE-RELATED"/>
    <property type="match status" value="1"/>
</dbReference>
<reference evidence="4" key="1">
    <citation type="submission" date="2021-03" db="EMBL/GenBank/DDBJ databases">
        <title>Whole genome shotgun sequence of Actinoplanes consettensis NBRC 14913.</title>
        <authorList>
            <person name="Komaki H."/>
            <person name="Tamura T."/>
        </authorList>
    </citation>
    <scope>NUCLEOTIDE SEQUENCE</scope>
    <source>
        <strain evidence="4">NBRC 14913</strain>
    </source>
</reference>
<feature type="domain" description="Enoyl reductase (ER)" evidence="3">
    <location>
        <begin position="7"/>
        <end position="309"/>
    </location>
</feature>
<dbReference type="SUPFAM" id="SSF50129">
    <property type="entry name" value="GroES-like"/>
    <property type="match status" value="1"/>
</dbReference>
<dbReference type="InterPro" id="IPR011032">
    <property type="entry name" value="GroES-like_sf"/>
</dbReference>
<dbReference type="GO" id="GO:0070402">
    <property type="term" value="F:NADPH binding"/>
    <property type="evidence" value="ECO:0007669"/>
    <property type="project" value="TreeGrafter"/>
</dbReference>
<proteinExistence type="predicted"/>
<dbReference type="InterPro" id="IPR002364">
    <property type="entry name" value="Quin_OxRdtase/zeta-crystal_CS"/>
</dbReference>
<dbReference type="GO" id="GO:0003960">
    <property type="term" value="F:quinone reductase (NADPH) activity"/>
    <property type="evidence" value="ECO:0007669"/>
    <property type="project" value="TreeGrafter"/>
</dbReference>
<evidence type="ECO:0000313" key="4">
    <source>
        <dbReference type="EMBL" id="GIM82980.1"/>
    </source>
</evidence>
<protein>
    <submittedName>
        <fullName evidence="4">Oxidoreductase</fullName>
    </submittedName>
</protein>
<evidence type="ECO:0000313" key="5">
    <source>
        <dbReference type="Proteomes" id="UP000680865"/>
    </source>
</evidence>
<accession>A0A919W6C4</accession>
<comment type="caution">
    <text evidence="4">The sequence shown here is derived from an EMBL/GenBank/DDBJ whole genome shotgun (WGS) entry which is preliminary data.</text>
</comment>
<dbReference type="GO" id="GO:0008270">
    <property type="term" value="F:zinc ion binding"/>
    <property type="evidence" value="ECO:0007669"/>
    <property type="project" value="InterPro"/>
</dbReference>
<evidence type="ECO:0000256" key="2">
    <source>
        <dbReference type="ARBA" id="ARBA00023002"/>
    </source>
</evidence>
<organism evidence="4 5">
    <name type="scientific">Winogradskya consettensis</name>
    <dbReference type="NCBI Taxonomy" id="113560"/>
    <lineage>
        <taxon>Bacteria</taxon>
        <taxon>Bacillati</taxon>
        <taxon>Actinomycetota</taxon>
        <taxon>Actinomycetes</taxon>
        <taxon>Micromonosporales</taxon>
        <taxon>Micromonosporaceae</taxon>
        <taxon>Winogradskya</taxon>
    </lineage>
</organism>
<dbReference type="InterPro" id="IPR020843">
    <property type="entry name" value="ER"/>
</dbReference>
<dbReference type="SMART" id="SM00829">
    <property type="entry name" value="PKS_ER"/>
    <property type="match status" value="1"/>
</dbReference>
<sequence>MRYFEYGEPDVLTFEEVEIPEPGDGQVRIRTQAIGVNFVDTRFRRGPSSGAIFERPLPGKLTGDVVGIVDKGDEGLVGRRVVALSEDAYADYVVVDAQWITQVPDDMDVAAASMLPTSAPVALRALRSGVVTAGETVLVHSAAGGIGQLAVQLARMAGAGLVIGTSSTPEKVDADVAIDYTAADWPDRVAEAAPGGVDVVLDAVGGDVLRRSFGVLRAYGRIVTYGAASGDLIDVPMTDFFALRSLIGFSLLAWRAARPEQARAEMTELAGLFATGQLRAGPAVTLPLSEAAEAHRLLESRAHPGRIVLIP</sequence>
<evidence type="ECO:0000256" key="1">
    <source>
        <dbReference type="ARBA" id="ARBA00022857"/>
    </source>
</evidence>
<dbReference type="Gene3D" id="3.90.180.10">
    <property type="entry name" value="Medium-chain alcohol dehydrogenases, catalytic domain"/>
    <property type="match status" value="1"/>
</dbReference>
<dbReference type="EMBL" id="BOQP01000052">
    <property type="protein sequence ID" value="GIM82980.1"/>
    <property type="molecule type" value="Genomic_DNA"/>
</dbReference>
<gene>
    <name evidence="4" type="ORF">Aco04nite_84240</name>
</gene>
<dbReference type="PANTHER" id="PTHR48106">
    <property type="entry name" value="QUINONE OXIDOREDUCTASE PIG3-RELATED"/>
    <property type="match status" value="1"/>
</dbReference>
<dbReference type="InterPro" id="IPR036291">
    <property type="entry name" value="NAD(P)-bd_dom_sf"/>
</dbReference>
<dbReference type="GO" id="GO:0035925">
    <property type="term" value="F:mRNA 3'-UTR AU-rich region binding"/>
    <property type="evidence" value="ECO:0007669"/>
    <property type="project" value="TreeGrafter"/>
</dbReference>
<dbReference type="SUPFAM" id="SSF51735">
    <property type="entry name" value="NAD(P)-binding Rossmann-fold domains"/>
    <property type="match status" value="1"/>
</dbReference>
<dbReference type="Gene3D" id="3.40.50.720">
    <property type="entry name" value="NAD(P)-binding Rossmann-like Domain"/>
    <property type="match status" value="1"/>
</dbReference>
<dbReference type="Pfam" id="PF13602">
    <property type="entry name" value="ADH_zinc_N_2"/>
    <property type="match status" value="1"/>
</dbReference>
<keyword evidence="1" id="KW-0521">NADP</keyword>
<keyword evidence="5" id="KW-1185">Reference proteome</keyword>
<dbReference type="Proteomes" id="UP000680865">
    <property type="component" value="Unassembled WGS sequence"/>
</dbReference>
<keyword evidence="2" id="KW-0560">Oxidoreductase</keyword>
<evidence type="ECO:0000259" key="3">
    <source>
        <dbReference type="SMART" id="SM00829"/>
    </source>
</evidence>
<dbReference type="InterPro" id="IPR013154">
    <property type="entry name" value="ADH-like_N"/>
</dbReference>